<reference evidence="1" key="1">
    <citation type="submission" date="2014-01" db="EMBL/GenBank/DDBJ databases">
        <authorList>
            <person name="Aslett M."/>
        </authorList>
    </citation>
    <scope>NUCLEOTIDE SEQUENCE</scope>
</reference>
<evidence type="ECO:0000313" key="1">
    <source>
        <dbReference type="EMBL" id="CDW52629.1"/>
    </source>
</evidence>
<dbReference type="InterPro" id="IPR029159">
    <property type="entry name" value="CA109-like"/>
</dbReference>
<evidence type="ECO:0000313" key="2">
    <source>
        <dbReference type="Proteomes" id="UP000030665"/>
    </source>
</evidence>
<keyword evidence="2" id="KW-1185">Reference proteome</keyword>
<name>A0A077YY24_TRITR</name>
<protein>
    <submittedName>
        <fullName evidence="1">Protein toll</fullName>
    </submittedName>
</protein>
<sequence length="219" mass="25347">MLADQWTESRFITTTRQAFLHARQLLDALSKIEDGHLDTIDSIINQLMQKSCVEKADLSQSQLRTKVGEHVATLLLAKIDKHVTNLCVAIKEDLEECQRLADAATRCYNCLAEGYGAIDRNGLLHERLKRRTPKRPSIFEMCSWLDDVLTTCRQEVTERRELLARLALVRTEEAIEMLKHSKYCWKRPPSVVQRMNTYIAFTWHFIGKQNDQFQSALVQ</sequence>
<dbReference type="AlphaFoldDB" id="A0A077YY24"/>
<reference evidence="1" key="2">
    <citation type="submission" date="2014-03" db="EMBL/GenBank/DDBJ databases">
        <title>The whipworm genome and dual-species transcriptomics of an intimate host-pathogen interaction.</title>
        <authorList>
            <person name="Foth B.J."/>
            <person name="Tsai I.J."/>
            <person name="Reid A.J."/>
            <person name="Bancroft A.J."/>
            <person name="Nichol S."/>
            <person name="Tracey A."/>
            <person name="Holroyd N."/>
            <person name="Cotton J.A."/>
            <person name="Stanley E.J."/>
            <person name="Zarowiecki M."/>
            <person name="Liu J.Z."/>
            <person name="Huckvale T."/>
            <person name="Cooper P.J."/>
            <person name="Grencis R.K."/>
            <person name="Berriman M."/>
        </authorList>
    </citation>
    <scope>NUCLEOTIDE SEQUENCE [LARGE SCALE GENOMIC DNA]</scope>
</reference>
<dbReference type="Pfam" id="PF15011">
    <property type="entry name" value="CA109-like"/>
    <property type="match status" value="1"/>
</dbReference>
<organism evidence="1 2">
    <name type="scientific">Trichuris trichiura</name>
    <name type="common">Whipworm</name>
    <name type="synonym">Trichocephalus trichiurus</name>
    <dbReference type="NCBI Taxonomy" id="36087"/>
    <lineage>
        <taxon>Eukaryota</taxon>
        <taxon>Metazoa</taxon>
        <taxon>Ecdysozoa</taxon>
        <taxon>Nematoda</taxon>
        <taxon>Enoplea</taxon>
        <taxon>Dorylaimia</taxon>
        <taxon>Trichinellida</taxon>
        <taxon>Trichuridae</taxon>
        <taxon>Trichuris</taxon>
    </lineage>
</organism>
<gene>
    <name evidence="1" type="ORF">TTRE_0000089101</name>
</gene>
<dbReference type="Proteomes" id="UP000030665">
    <property type="component" value="Unassembled WGS sequence"/>
</dbReference>
<accession>A0A077YY24</accession>
<proteinExistence type="predicted"/>
<dbReference type="EMBL" id="HG805827">
    <property type="protein sequence ID" value="CDW52629.1"/>
    <property type="molecule type" value="Genomic_DNA"/>
</dbReference>